<dbReference type="InterPro" id="IPR013154">
    <property type="entry name" value="ADH-like_N"/>
</dbReference>
<protein>
    <submittedName>
        <fullName evidence="2">Quinone oxidoreductase 3</fullName>
    </submittedName>
</protein>
<dbReference type="InterPro" id="IPR036291">
    <property type="entry name" value="NAD(P)-bd_dom_sf"/>
</dbReference>
<keyword evidence="3" id="KW-1185">Reference proteome</keyword>
<dbReference type="SUPFAM" id="SSF51735">
    <property type="entry name" value="NAD(P)-binding Rossmann-fold domains"/>
    <property type="match status" value="1"/>
</dbReference>
<dbReference type="Proteomes" id="UP000030671">
    <property type="component" value="Unassembled WGS sequence"/>
</dbReference>
<dbReference type="Pfam" id="PF08240">
    <property type="entry name" value="ADH_N"/>
    <property type="match status" value="1"/>
</dbReference>
<dbReference type="Gene3D" id="3.90.180.10">
    <property type="entry name" value="Medium-chain alcohol dehydrogenases, catalytic domain"/>
    <property type="match status" value="1"/>
</dbReference>
<dbReference type="Pfam" id="PF00107">
    <property type="entry name" value="ADH_zinc_N"/>
    <property type="match status" value="1"/>
</dbReference>
<dbReference type="PANTHER" id="PTHR45033">
    <property type="match status" value="1"/>
</dbReference>
<evidence type="ECO:0000313" key="2">
    <source>
        <dbReference type="EMBL" id="ETW85770.1"/>
    </source>
</evidence>
<organism evidence="2 3">
    <name type="scientific">Heterobasidion irregulare (strain TC 32-1)</name>
    <dbReference type="NCBI Taxonomy" id="747525"/>
    <lineage>
        <taxon>Eukaryota</taxon>
        <taxon>Fungi</taxon>
        <taxon>Dikarya</taxon>
        <taxon>Basidiomycota</taxon>
        <taxon>Agaricomycotina</taxon>
        <taxon>Agaricomycetes</taxon>
        <taxon>Russulales</taxon>
        <taxon>Bondarzewiaceae</taxon>
        <taxon>Heterobasidion</taxon>
        <taxon>Heterobasidion annosum species complex</taxon>
    </lineage>
</organism>
<dbReference type="eggNOG" id="KOG1198">
    <property type="taxonomic scope" value="Eukaryota"/>
</dbReference>
<dbReference type="InterPro" id="IPR011032">
    <property type="entry name" value="GroES-like_sf"/>
</dbReference>
<dbReference type="KEGG" id="hir:HETIRDRAFT_145876"/>
<dbReference type="SUPFAM" id="SSF50129">
    <property type="entry name" value="GroES-like"/>
    <property type="match status" value="1"/>
</dbReference>
<dbReference type="HOGENOM" id="CLU_026673_3_4_1"/>
<dbReference type="InterPro" id="IPR052711">
    <property type="entry name" value="Zinc_ADH-like"/>
</dbReference>
<dbReference type="InterPro" id="IPR013149">
    <property type="entry name" value="ADH-like_C"/>
</dbReference>
<reference evidence="2 3" key="1">
    <citation type="journal article" date="2012" name="New Phytol.">
        <title>Insight into trade-off between wood decay and parasitism from the genome of a fungal forest pathogen.</title>
        <authorList>
            <person name="Olson A."/>
            <person name="Aerts A."/>
            <person name="Asiegbu F."/>
            <person name="Belbahri L."/>
            <person name="Bouzid O."/>
            <person name="Broberg A."/>
            <person name="Canback B."/>
            <person name="Coutinho P.M."/>
            <person name="Cullen D."/>
            <person name="Dalman K."/>
            <person name="Deflorio G."/>
            <person name="van Diepen L.T."/>
            <person name="Dunand C."/>
            <person name="Duplessis S."/>
            <person name="Durling M."/>
            <person name="Gonthier P."/>
            <person name="Grimwood J."/>
            <person name="Fossdal C.G."/>
            <person name="Hansson D."/>
            <person name="Henrissat B."/>
            <person name="Hietala A."/>
            <person name="Himmelstrand K."/>
            <person name="Hoffmeister D."/>
            <person name="Hogberg N."/>
            <person name="James T.Y."/>
            <person name="Karlsson M."/>
            <person name="Kohler A."/>
            <person name="Kues U."/>
            <person name="Lee Y.H."/>
            <person name="Lin Y.C."/>
            <person name="Lind M."/>
            <person name="Lindquist E."/>
            <person name="Lombard V."/>
            <person name="Lucas S."/>
            <person name="Lunden K."/>
            <person name="Morin E."/>
            <person name="Murat C."/>
            <person name="Park J."/>
            <person name="Raffaello T."/>
            <person name="Rouze P."/>
            <person name="Salamov A."/>
            <person name="Schmutz J."/>
            <person name="Solheim H."/>
            <person name="Stahlberg J."/>
            <person name="Velez H."/>
            <person name="de Vries R.P."/>
            <person name="Wiebenga A."/>
            <person name="Woodward S."/>
            <person name="Yakovlev I."/>
            <person name="Garbelotto M."/>
            <person name="Martin F."/>
            <person name="Grigoriev I.V."/>
            <person name="Stenlid J."/>
        </authorList>
    </citation>
    <scope>NUCLEOTIDE SEQUENCE [LARGE SCALE GENOMIC DNA]</scope>
    <source>
        <strain evidence="2 3">TC 32-1</strain>
    </source>
</reference>
<evidence type="ECO:0000259" key="1">
    <source>
        <dbReference type="SMART" id="SM00829"/>
    </source>
</evidence>
<dbReference type="OrthoDB" id="9930022at2759"/>
<dbReference type="RefSeq" id="XP_009542597.1">
    <property type="nucleotide sequence ID" value="XM_009544302.1"/>
</dbReference>
<dbReference type="CDD" id="cd08276">
    <property type="entry name" value="MDR7"/>
    <property type="match status" value="1"/>
</dbReference>
<evidence type="ECO:0000313" key="3">
    <source>
        <dbReference type="Proteomes" id="UP000030671"/>
    </source>
</evidence>
<dbReference type="SMART" id="SM00829">
    <property type="entry name" value="PKS_ER"/>
    <property type="match status" value="1"/>
</dbReference>
<dbReference type="InParanoid" id="W4KKB6"/>
<dbReference type="GO" id="GO:0016491">
    <property type="term" value="F:oxidoreductase activity"/>
    <property type="evidence" value="ECO:0007669"/>
    <property type="project" value="InterPro"/>
</dbReference>
<proteinExistence type="predicted"/>
<dbReference type="InterPro" id="IPR020843">
    <property type="entry name" value="ER"/>
</dbReference>
<sequence>MSRAQQQTVFRVKEKNILSGIVKCQESIPIPQPHEVLVRIHAVSLNFRDYLPFSSKYPLPVKQDVVPGSDMAGEVLSIGSAVLGFKQGDRVTANFDQNHWYGTLPDERVILAGSIDGVLQEYRIFPEMGLLHIPKHLSYEEASCWPCAGVTAWNALFGGAPLVPGQTVLFQGTGGVSIAGLILAHAAGAKTIVTSSSEDKLEIAKKLGATHVVNYKREPDWDQVVLKITDGIGAHLILDNVGAQEIERCYNCVARGGTIASIGFLGNNPEKVPDIAMLNLLKCVTLRGVYVGSKQLHEDLLRFVGANELRPHIDKVFPFEQTPEAIDYLSRGQHTGKIVIRVVPQ</sequence>
<accession>W4KKB6</accession>
<name>W4KKB6_HETIT</name>
<feature type="domain" description="Enoyl reductase (ER)" evidence="1">
    <location>
        <begin position="16"/>
        <end position="340"/>
    </location>
</feature>
<dbReference type="PANTHER" id="PTHR45033:SF2">
    <property type="entry name" value="ZINC-TYPE ALCOHOL DEHYDROGENASE-LIKE PROTEIN C1773.06C"/>
    <property type="match status" value="1"/>
</dbReference>
<dbReference type="GeneID" id="20667104"/>
<dbReference type="Gene3D" id="3.40.50.720">
    <property type="entry name" value="NAD(P)-binding Rossmann-like Domain"/>
    <property type="match status" value="1"/>
</dbReference>
<dbReference type="AlphaFoldDB" id="W4KKB6"/>
<gene>
    <name evidence="2" type="primary">qor3</name>
    <name evidence="2" type="ORF">HETIRDRAFT_145876</name>
</gene>
<dbReference type="EMBL" id="KI925455">
    <property type="protein sequence ID" value="ETW85770.1"/>
    <property type="molecule type" value="Genomic_DNA"/>
</dbReference>